<dbReference type="Gene3D" id="3.30.565.10">
    <property type="entry name" value="Histidine kinase-like ATPase, C-terminal domain"/>
    <property type="match status" value="1"/>
</dbReference>
<evidence type="ECO:0000259" key="5">
    <source>
        <dbReference type="PROSITE" id="PS50109"/>
    </source>
</evidence>
<organism evidence="6 7">
    <name type="scientific">Methylomarinum roseum</name>
    <dbReference type="NCBI Taxonomy" id="3067653"/>
    <lineage>
        <taxon>Bacteria</taxon>
        <taxon>Pseudomonadati</taxon>
        <taxon>Pseudomonadota</taxon>
        <taxon>Gammaproteobacteria</taxon>
        <taxon>Methylococcales</taxon>
        <taxon>Methylococcaceae</taxon>
        <taxon>Methylomarinum</taxon>
    </lineage>
</organism>
<dbReference type="Gene3D" id="1.10.287.130">
    <property type="match status" value="1"/>
</dbReference>
<dbReference type="SMART" id="SM00387">
    <property type="entry name" value="HATPase_c"/>
    <property type="match status" value="1"/>
</dbReference>
<dbReference type="InterPro" id="IPR003594">
    <property type="entry name" value="HATPase_dom"/>
</dbReference>
<dbReference type="PRINTS" id="PR00344">
    <property type="entry name" value="BCTRLSENSOR"/>
</dbReference>
<keyword evidence="6" id="KW-0067">ATP-binding</keyword>
<reference evidence="6 7" key="1">
    <citation type="journal article" date="2024" name="Microbiology">
        <title>Methylomarinum rosea sp. nov., a novel halophilic methanotrophic bacterium from the hypersaline Lake Elton.</title>
        <authorList>
            <person name="Suleimanov R.Z."/>
            <person name="Oshkin I.Y."/>
            <person name="Danilova O.V."/>
            <person name="Suzina N.E."/>
            <person name="Dedysh S.N."/>
        </authorList>
    </citation>
    <scope>NUCLEOTIDE SEQUENCE [LARGE SCALE GENOMIC DNA]</scope>
    <source>
        <strain evidence="6 7">Ch1-1</strain>
    </source>
</reference>
<keyword evidence="4" id="KW-0175">Coiled coil</keyword>
<dbReference type="GO" id="GO:0000155">
    <property type="term" value="F:phosphorelay sensor kinase activity"/>
    <property type="evidence" value="ECO:0007669"/>
    <property type="project" value="InterPro"/>
</dbReference>
<dbReference type="SUPFAM" id="SSF55874">
    <property type="entry name" value="ATPase domain of HSP90 chaperone/DNA topoisomerase II/histidine kinase"/>
    <property type="match status" value="1"/>
</dbReference>
<dbReference type="InterPro" id="IPR005467">
    <property type="entry name" value="His_kinase_dom"/>
</dbReference>
<evidence type="ECO:0000313" key="7">
    <source>
        <dbReference type="Proteomes" id="UP001225378"/>
    </source>
</evidence>
<evidence type="ECO:0000256" key="4">
    <source>
        <dbReference type="SAM" id="Coils"/>
    </source>
</evidence>
<dbReference type="InterPro" id="IPR036890">
    <property type="entry name" value="HATPase_C_sf"/>
</dbReference>
<dbReference type="CDD" id="cd00082">
    <property type="entry name" value="HisKA"/>
    <property type="match status" value="1"/>
</dbReference>
<dbReference type="Pfam" id="PF00512">
    <property type="entry name" value="HisKA"/>
    <property type="match status" value="1"/>
</dbReference>
<sequence>MSPTPPEQPLLLDFDRDLGLRELLSGINQRRLLETLEGVLQAPAYLLDNQGNCLLGEADDKYADKTPIYGELEVIGQLCADAPADQLKVAARVIQLLLFANSRYLMASDIHLQTQRADYEELQHKHAALEKSEMRYKCLAESLEQRVQQQVKTIQATQLKLYESEKLASVGRLAAGMAHEINNPLGFILSNLSTAQSYLDSLTAIDRLMKSPRVTVSMLQKGWLEESLDTMVEDLQDIFKESIDGVERIAAIIKDLKGFSRIDEAASSRANINEIIRQTCNITAPQLAEGVSLLQKLAPNIPSIYCDAASLGQVFHHLLLNAADAVGEQGKILFKSSIREGKLAIEIKDTGVGIAESVLPHVFDAFYTTKDVGKGMGLGLTVCHHIISIHRGEISIKSKPGLGTLVLILLPLTNVTGN</sequence>
<keyword evidence="7" id="KW-1185">Reference proteome</keyword>
<dbReference type="SUPFAM" id="SSF47384">
    <property type="entry name" value="Homodimeric domain of signal transducing histidine kinase"/>
    <property type="match status" value="1"/>
</dbReference>
<feature type="coiled-coil region" evidence="4">
    <location>
        <begin position="112"/>
        <end position="160"/>
    </location>
</feature>
<evidence type="ECO:0000256" key="2">
    <source>
        <dbReference type="ARBA" id="ARBA00012438"/>
    </source>
</evidence>
<dbReference type="AlphaFoldDB" id="A0AAU7NTP9"/>
<dbReference type="InterPro" id="IPR003661">
    <property type="entry name" value="HisK_dim/P_dom"/>
</dbReference>
<dbReference type="EC" id="2.7.13.3" evidence="2"/>
<name>A0AAU7NTP9_9GAMM</name>
<gene>
    <name evidence="6" type="ORF">Q9L42_018915</name>
</gene>
<protein>
    <recommendedName>
        <fullName evidence="2">histidine kinase</fullName>
        <ecNumber evidence="2">2.7.13.3</ecNumber>
    </recommendedName>
</protein>
<evidence type="ECO:0000313" key="6">
    <source>
        <dbReference type="EMBL" id="XBS20395.1"/>
    </source>
</evidence>
<dbReference type="PANTHER" id="PTHR43065:SF50">
    <property type="entry name" value="HISTIDINE KINASE"/>
    <property type="match status" value="1"/>
</dbReference>
<dbReference type="GO" id="GO:0005524">
    <property type="term" value="F:ATP binding"/>
    <property type="evidence" value="ECO:0007669"/>
    <property type="project" value="UniProtKB-KW"/>
</dbReference>
<dbReference type="KEGG" id="mech:Q9L42_018915"/>
<proteinExistence type="predicted"/>
<dbReference type="SMART" id="SM00388">
    <property type="entry name" value="HisKA"/>
    <property type="match status" value="1"/>
</dbReference>
<dbReference type="EMBL" id="CP157743">
    <property type="protein sequence ID" value="XBS20395.1"/>
    <property type="molecule type" value="Genomic_DNA"/>
</dbReference>
<dbReference type="InterPro" id="IPR036097">
    <property type="entry name" value="HisK_dim/P_sf"/>
</dbReference>
<keyword evidence="3" id="KW-0597">Phosphoprotein</keyword>
<evidence type="ECO:0000256" key="3">
    <source>
        <dbReference type="ARBA" id="ARBA00022553"/>
    </source>
</evidence>
<dbReference type="InterPro" id="IPR004358">
    <property type="entry name" value="Sig_transdc_His_kin-like_C"/>
</dbReference>
<dbReference type="PROSITE" id="PS50109">
    <property type="entry name" value="HIS_KIN"/>
    <property type="match status" value="1"/>
</dbReference>
<dbReference type="PANTHER" id="PTHR43065">
    <property type="entry name" value="SENSOR HISTIDINE KINASE"/>
    <property type="match status" value="1"/>
</dbReference>
<comment type="catalytic activity">
    <reaction evidence="1">
        <text>ATP + protein L-histidine = ADP + protein N-phospho-L-histidine.</text>
        <dbReference type="EC" id="2.7.13.3"/>
    </reaction>
</comment>
<accession>A0AAU7NTP9</accession>
<dbReference type="Proteomes" id="UP001225378">
    <property type="component" value="Chromosome"/>
</dbReference>
<dbReference type="Pfam" id="PF02518">
    <property type="entry name" value="HATPase_c"/>
    <property type="match status" value="1"/>
</dbReference>
<dbReference type="RefSeq" id="WP_305906832.1">
    <property type="nucleotide sequence ID" value="NZ_CP157743.1"/>
</dbReference>
<evidence type="ECO:0000256" key="1">
    <source>
        <dbReference type="ARBA" id="ARBA00000085"/>
    </source>
</evidence>
<feature type="domain" description="Histidine kinase" evidence="5">
    <location>
        <begin position="176"/>
        <end position="414"/>
    </location>
</feature>
<keyword evidence="6" id="KW-0547">Nucleotide-binding</keyword>